<evidence type="ECO:0000313" key="2">
    <source>
        <dbReference type="Proteomes" id="UP000501600"/>
    </source>
</evidence>
<dbReference type="RefSeq" id="WP_168818359.1">
    <property type="nucleotide sequence ID" value="NZ_CP051217.1"/>
</dbReference>
<proteinExistence type="predicted"/>
<sequence length="81" mass="9074">MFDKKVKRDTDSKDVCLLDPHDSFTSHADVHSETLSMAGRQLKHLIGSRFAAICDGLFQATNALTLRQQTDSICSHRETEP</sequence>
<name>A0A6H2DLI3_9SPHN</name>
<dbReference type="KEGG" id="phao:HF685_03775"/>
<dbReference type="EMBL" id="CP051217">
    <property type="protein sequence ID" value="QJB68516.1"/>
    <property type="molecule type" value="Genomic_DNA"/>
</dbReference>
<dbReference type="AlphaFoldDB" id="A0A6H2DLI3"/>
<evidence type="ECO:0000313" key="1">
    <source>
        <dbReference type="EMBL" id="QJB68516.1"/>
    </source>
</evidence>
<reference evidence="1 2" key="1">
    <citation type="submission" date="2020-04" db="EMBL/GenBank/DDBJ databases">
        <title>Genome sequence for Sphingorhabdus sp. strain M1.</title>
        <authorList>
            <person name="Park S.-J."/>
        </authorList>
    </citation>
    <scope>NUCLEOTIDE SEQUENCE [LARGE SCALE GENOMIC DNA]</scope>
    <source>
        <strain evidence="1 2">JK6</strain>
    </source>
</reference>
<accession>A0A6H2DLI3</accession>
<keyword evidence="2" id="KW-1185">Reference proteome</keyword>
<protein>
    <submittedName>
        <fullName evidence="1">Uncharacterized protein</fullName>
    </submittedName>
</protein>
<dbReference type="Proteomes" id="UP000501600">
    <property type="component" value="Chromosome"/>
</dbReference>
<organism evidence="1 2">
    <name type="scientific">Parasphingorhabdus halotolerans</name>
    <dbReference type="NCBI Taxonomy" id="2725558"/>
    <lineage>
        <taxon>Bacteria</taxon>
        <taxon>Pseudomonadati</taxon>
        <taxon>Pseudomonadota</taxon>
        <taxon>Alphaproteobacteria</taxon>
        <taxon>Sphingomonadales</taxon>
        <taxon>Sphingomonadaceae</taxon>
        <taxon>Parasphingorhabdus</taxon>
    </lineage>
</organism>
<gene>
    <name evidence="1" type="ORF">HF685_03775</name>
</gene>